<dbReference type="EC" id="3.6.4.13" evidence="7"/>
<dbReference type="eggNOG" id="KOG0348">
    <property type="taxonomic scope" value="Eukaryota"/>
</dbReference>
<organism evidence="10 11">
    <name type="scientific">Strigamia maritima</name>
    <name type="common">European centipede</name>
    <name type="synonym">Geophilus maritimus</name>
    <dbReference type="NCBI Taxonomy" id="126957"/>
    <lineage>
        <taxon>Eukaryota</taxon>
        <taxon>Metazoa</taxon>
        <taxon>Ecdysozoa</taxon>
        <taxon>Arthropoda</taxon>
        <taxon>Myriapoda</taxon>
        <taxon>Chilopoda</taxon>
        <taxon>Pleurostigmophora</taxon>
        <taxon>Geophilomorpha</taxon>
        <taxon>Linotaeniidae</taxon>
        <taxon>Strigamia</taxon>
    </lineage>
</organism>
<dbReference type="AlphaFoldDB" id="T1IJQ6"/>
<keyword evidence="5 7" id="KW-0694">RNA-binding</keyword>
<dbReference type="HOGENOM" id="CLU_003041_26_2_1"/>
<evidence type="ECO:0000256" key="2">
    <source>
        <dbReference type="ARBA" id="ARBA00022801"/>
    </source>
</evidence>
<dbReference type="GO" id="GO:0016887">
    <property type="term" value="F:ATP hydrolysis activity"/>
    <property type="evidence" value="ECO:0007669"/>
    <property type="project" value="RHEA"/>
</dbReference>
<evidence type="ECO:0000313" key="10">
    <source>
        <dbReference type="EnsemblMetazoa" id="SMAR001129-PA"/>
    </source>
</evidence>
<dbReference type="Proteomes" id="UP000014500">
    <property type="component" value="Unassembled WGS sequence"/>
</dbReference>
<keyword evidence="1 6" id="KW-0547">Nucleotide-binding</keyword>
<dbReference type="PANTHER" id="PTHR24031">
    <property type="entry name" value="RNA HELICASE"/>
    <property type="match status" value="1"/>
</dbReference>
<dbReference type="SUPFAM" id="SSF52540">
    <property type="entry name" value="P-loop containing nucleoside triphosphate hydrolases"/>
    <property type="match status" value="1"/>
</dbReference>
<accession>T1IJQ6</accession>
<dbReference type="STRING" id="126957.T1IJQ6"/>
<sequence>MGLIILNHRWRDRFTIFGACSSLFPIPVQNKMDDSSDIVLNLSSGPIFKLNKTDGKKKIIPPTIKKSQTQNESAQSQCSTRGTFKPKFVKNKRPSETNIDGKDKLIKRPRFQQQGVISSLFKNNPRIPDIPRISSNRQATEELFVLESFDKLKIHPYIATHLKTNFDVTKMTYVQKASIPYLLDRNDALIKSQTGSGKTLAYAVPVLHSLQEIEPKIDRKSGTFALVILPTRELAIQSYECISKLSSAFLRIVPGCIIGGEKKKSEKSRIRKGVNILVATPGRLIDHLDSTVNLTLNRVRWLIIDEADRLLDLGYEKDLTYIISKLHEQVEGHLQTVMLSATLTSGIEELAGLALKNPQIIDAASITTEPGLGSMVIPSSLQQFHMIIPPKLRLVTLAAFILLKSKYSAEGKIIVFFPTQDMVDFHAPLLHKMLNKSSLNDATEDLEDNLSDKDDPIDVSRLHGNMTQQDRTQVFRQFKATVSGVLLSTDVAARGLDLPAVDWIIQYSAPPRPEDYVHRVGRTSRIGHVGHAVLFLLPTEIAYLKVLEENNIRDQKATTVEEAATQLQLGFESAVLSSDDLKSKARKAYLSYVRAYATYPKSVRNIFNFKEIHLGHLAKSFALRQTPSQIGGMRERVPREFNFKNSRKWWEDERLMRQSGFPPGDTKPFFIGQIIEILNMQIQIISVKIRLYNTSFCNGT</sequence>
<feature type="domain" description="Helicase C-terminal" evidence="9">
    <location>
        <begin position="402"/>
        <end position="568"/>
    </location>
</feature>
<reference evidence="10" key="2">
    <citation type="submission" date="2015-02" db="UniProtKB">
        <authorList>
            <consortium name="EnsemblMetazoa"/>
        </authorList>
    </citation>
    <scope>IDENTIFICATION</scope>
</reference>
<dbReference type="PhylomeDB" id="T1IJQ6"/>
<evidence type="ECO:0000256" key="7">
    <source>
        <dbReference type="RuleBase" id="RU365068"/>
    </source>
</evidence>
<dbReference type="InterPro" id="IPR014001">
    <property type="entry name" value="Helicase_ATP-bd"/>
</dbReference>
<dbReference type="EMBL" id="JH430339">
    <property type="status" value="NOT_ANNOTATED_CDS"/>
    <property type="molecule type" value="Genomic_DNA"/>
</dbReference>
<name>T1IJQ6_STRMM</name>
<dbReference type="Gene3D" id="3.40.50.300">
    <property type="entry name" value="P-loop containing nucleotide triphosphate hydrolases"/>
    <property type="match status" value="2"/>
</dbReference>
<evidence type="ECO:0000256" key="1">
    <source>
        <dbReference type="ARBA" id="ARBA00022741"/>
    </source>
</evidence>
<dbReference type="Pfam" id="PF13959">
    <property type="entry name" value="CTE_SPB4"/>
    <property type="match status" value="1"/>
</dbReference>
<comment type="catalytic activity">
    <reaction evidence="7">
        <text>ATP + H2O = ADP + phosphate + H(+)</text>
        <dbReference type="Rhea" id="RHEA:13065"/>
        <dbReference type="ChEBI" id="CHEBI:15377"/>
        <dbReference type="ChEBI" id="CHEBI:15378"/>
        <dbReference type="ChEBI" id="CHEBI:30616"/>
        <dbReference type="ChEBI" id="CHEBI:43474"/>
        <dbReference type="ChEBI" id="CHEBI:456216"/>
        <dbReference type="EC" id="3.6.4.13"/>
    </reaction>
</comment>
<dbReference type="GO" id="GO:0003723">
    <property type="term" value="F:RNA binding"/>
    <property type="evidence" value="ECO:0007669"/>
    <property type="project" value="UniProtKB-UniRule"/>
</dbReference>
<keyword evidence="3 6" id="KW-0347">Helicase</keyword>
<dbReference type="PROSITE" id="PS51194">
    <property type="entry name" value="HELICASE_CTER"/>
    <property type="match status" value="1"/>
</dbReference>
<dbReference type="CDD" id="cd17949">
    <property type="entry name" value="DEADc_DDX31"/>
    <property type="match status" value="1"/>
</dbReference>
<dbReference type="Pfam" id="PF00271">
    <property type="entry name" value="Helicase_C"/>
    <property type="match status" value="1"/>
</dbReference>
<keyword evidence="4 6" id="KW-0067">ATP-binding</keyword>
<dbReference type="PROSITE" id="PS51192">
    <property type="entry name" value="HELICASE_ATP_BIND_1"/>
    <property type="match status" value="1"/>
</dbReference>
<protein>
    <recommendedName>
        <fullName evidence="7">ATP-dependent RNA helicase</fullName>
        <ecNumber evidence="7">3.6.4.13</ecNumber>
    </recommendedName>
</protein>
<reference evidence="11" key="1">
    <citation type="submission" date="2011-05" db="EMBL/GenBank/DDBJ databases">
        <authorList>
            <person name="Richards S.R."/>
            <person name="Qu J."/>
            <person name="Jiang H."/>
            <person name="Jhangiani S.N."/>
            <person name="Agravi P."/>
            <person name="Goodspeed R."/>
            <person name="Gross S."/>
            <person name="Mandapat C."/>
            <person name="Jackson L."/>
            <person name="Mathew T."/>
            <person name="Pu L."/>
            <person name="Thornton R."/>
            <person name="Saada N."/>
            <person name="Wilczek-Boney K.B."/>
            <person name="Lee S."/>
            <person name="Kovar C."/>
            <person name="Wu Y."/>
            <person name="Scherer S.E."/>
            <person name="Worley K.C."/>
            <person name="Muzny D.M."/>
            <person name="Gibbs R."/>
        </authorList>
    </citation>
    <scope>NUCLEOTIDE SEQUENCE</scope>
    <source>
        <strain evidence="11">Brora</strain>
    </source>
</reference>
<dbReference type="SMART" id="SM00487">
    <property type="entry name" value="DEXDc"/>
    <property type="match status" value="1"/>
</dbReference>
<evidence type="ECO:0000256" key="3">
    <source>
        <dbReference type="ARBA" id="ARBA00022806"/>
    </source>
</evidence>
<dbReference type="InterPro" id="IPR001650">
    <property type="entry name" value="Helicase_C-like"/>
</dbReference>
<keyword evidence="11" id="KW-1185">Reference proteome</keyword>
<keyword evidence="2 6" id="KW-0378">Hydrolase</keyword>
<comment type="function">
    <text evidence="7">RNA helicase.</text>
</comment>
<dbReference type="InterPro" id="IPR000629">
    <property type="entry name" value="RNA-helicase_DEAD-box_CS"/>
</dbReference>
<evidence type="ECO:0000259" key="9">
    <source>
        <dbReference type="PROSITE" id="PS51194"/>
    </source>
</evidence>
<dbReference type="GO" id="GO:0005524">
    <property type="term" value="F:ATP binding"/>
    <property type="evidence" value="ECO:0007669"/>
    <property type="project" value="UniProtKB-UniRule"/>
</dbReference>
<dbReference type="GO" id="GO:0003724">
    <property type="term" value="F:RNA helicase activity"/>
    <property type="evidence" value="ECO:0007669"/>
    <property type="project" value="UniProtKB-EC"/>
</dbReference>
<dbReference type="InterPro" id="IPR025313">
    <property type="entry name" value="SPB4-like_CTE"/>
</dbReference>
<dbReference type="Pfam" id="PF00270">
    <property type="entry name" value="DEAD"/>
    <property type="match status" value="1"/>
</dbReference>
<dbReference type="InterPro" id="IPR027417">
    <property type="entry name" value="P-loop_NTPase"/>
</dbReference>
<dbReference type="EnsemblMetazoa" id="SMAR001129-RA">
    <property type="protein sequence ID" value="SMAR001129-PA"/>
    <property type="gene ID" value="SMAR001129"/>
</dbReference>
<evidence type="ECO:0000256" key="5">
    <source>
        <dbReference type="ARBA" id="ARBA00022884"/>
    </source>
</evidence>
<dbReference type="CDD" id="cd18787">
    <property type="entry name" value="SF2_C_DEAD"/>
    <property type="match status" value="1"/>
</dbReference>
<evidence type="ECO:0000259" key="8">
    <source>
        <dbReference type="PROSITE" id="PS51192"/>
    </source>
</evidence>
<dbReference type="PROSITE" id="PS00039">
    <property type="entry name" value="DEAD_ATP_HELICASE"/>
    <property type="match status" value="1"/>
</dbReference>
<dbReference type="OMA" id="QYDPPQQ"/>
<comment type="domain">
    <text evidence="7">The Q motif is unique to and characteristic of the DEAD box family of RNA helicases and controls ATP binding and hydrolysis.</text>
</comment>
<proteinExistence type="inferred from homology"/>
<evidence type="ECO:0000256" key="4">
    <source>
        <dbReference type="ARBA" id="ARBA00022840"/>
    </source>
</evidence>
<dbReference type="SMART" id="SM01178">
    <property type="entry name" value="DUF4217"/>
    <property type="match status" value="1"/>
</dbReference>
<evidence type="ECO:0000313" key="11">
    <source>
        <dbReference type="Proteomes" id="UP000014500"/>
    </source>
</evidence>
<comment type="similarity">
    <text evidence="6">Belongs to the DEAD box helicase family.</text>
</comment>
<feature type="domain" description="Helicase ATP-binding" evidence="8">
    <location>
        <begin position="179"/>
        <end position="361"/>
    </location>
</feature>
<evidence type="ECO:0000256" key="6">
    <source>
        <dbReference type="RuleBase" id="RU000492"/>
    </source>
</evidence>
<dbReference type="InterPro" id="IPR011545">
    <property type="entry name" value="DEAD/DEAH_box_helicase_dom"/>
</dbReference>
<dbReference type="SMART" id="SM00490">
    <property type="entry name" value="HELICc"/>
    <property type="match status" value="1"/>
</dbReference>